<keyword evidence="5 8" id="KW-0812">Transmembrane</keyword>
<evidence type="ECO:0000256" key="4">
    <source>
        <dbReference type="ARBA" id="ARBA00022475"/>
    </source>
</evidence>
<dbReference type="EMBL" id="AEBR01000063">
    <property type="protein sequence ID" value="EFM82446.1"/>
    <property type="molecule type" value="Genomic_DNA"/>
</dbReference>
<dbReference type="GeneID" id="60892986"/>
<dbReference type="HOGENOM" id="CLU_031275_8_2_9"/>
<organism evidence="9 10">
    <name type="scientific">Enterococcus faecalis TX4248</name>
    <dbReference type="NCBI Taxonomy" id="749495"/>
    <lineage>
        <taxon>Bacteria</taxon>
        <taxon>Bacillati</taxon>
        <taxon>Bacillota</taxon>
        <taxon>Bacilli</taxon>
        <taxon>Lactobacillales</taxon>
        <taxon>Enterococcaceae</taxon>
        <taxon>Enterococcus</taxon>
    </lineage>
</organism>
<keyword evidence="7 8" id="KW-0472">Membrane</keyword>
<evidence type="ECO:0000256" key="5">
    <source>
        <dbReference type="ARBA" id="ARBA00022692"/>
    </source>
</evidence>
<evidence type="ECO:0000256" key="8">
    <source>
        <dbReference type="SAM" id="Phobius"/>
    </source>
</evidence>
<feature type="transmembrane region" description="Helical" evidence="8">
    <location>
        <begin position="186"/>
        <end position="208"/>
    </location>
</feature>
<evidence type="ECO:0000256" key="6">
    <source>
        <dbReference type="ARBA" id="ARBA00022989"/>
    </source>
</evidence>
<dbReference type="GO" id="GO:0005886">
    <property type="term" value="C:plasma membrane"/>
    <property type="evidence" value="ECO:0007669"/>
    <property type="project" value="UniProtKB-SubCell"/>
</dbReference>
<protein>
    <recommendedName>
        <fullName evidence="11">ATP synthase F0, A subunit</fullName>
    </recommendedName>
</protein>
<sequence>MTEGGRCDKIKQQQLNKNKGGAAVINRFKESKLFFWSVELLVVAMLLFIASKINFLFAPIGTFFSTLFAPVLVAGFLYYLLNPVVNLLMKTKMKRIYAVLLVFLLLIIALVLILLTIIPKLADQLASLASSMPDFFKQVETWIYEIAELPIFKQIDLTSYIEKMDISYANIIQQFLSSLSSSLGSIVSTVASTTIVLVTAPFILFYMLKDGDKLVPAIQRFLPEKRKDDIVDLLGQLNQTLSSYISGQAIECLFVGTFTIIGYSLLGVRYAFLFGVIAGFTNLIPYLGPYLGLAPAVLVTIFNEPVKAALCCLVVLVVQQLDGNIIYPNVIGKSLKIHPLTIILILLVAGNLAGLLGIFLGVPFYAICRTIIYYVIDMVKAGRSEKVTNAVLLGNETNTKENNG</sequence>
<evidence type="ECO:0000313" key="10">
    <source>
        <dbReference type="Proteomes" id="UP000004846"/>
    </source>
</evidence>
<evidence type="ECO:0000256" key="7">
    <source>
        <dbReference type="ARBA" id="ARBA00023136"/>
    </source>
</evidence>
<dbReference type="AlphaFoldDB" id="A0A125W5L1"/>
<dbReference type="Proteomes" id="UP000004846">
    <property type="component" value="Unassembled WGS sequence"/>
</dbReference>
<evidence type="ECO:0008006" key="11">
    <source>
        <dbReference type="Google" id="ProtNLM"/>
    </source>
</evidence>
<evidence type="ECO:0000313" key="9">
    <source>
        <dbReference type="EMBL" id="EFM82446.1"/>
    </source>
</evidence>
<reference evidence="9 10" key="1">
    <citation type="submission" date="2010-07" db="EMBL/GenBank/DDBJ databases">
        <authorList>
            <person name="Sid Ahmed O."/>
        </authorList>
    </citation>
    <scope>NUCLEOTIDE SEQUENCE [LARGE SCALE GENOMIC DNA]</scope>
    <source>
        <strain evidence="9 10">TX4248</strain>
    </source>
</reference>
<keyword evidence="3" id="KW-0813">Transport</keyword>
<dbReference type="Pfam" id="PF01594">
    <property type="entry name" value="AI-2E_transport"/>
    <property type="match status" value="1"/>
</dbReference>
<feature type="transmembrane region" description="Helical" evidence="8">
    <location>
        <begin position="33"/>
        <end position="50"/>
    </location>
</feature>
<dbReference type="PANTHER" id="PTHR21716:SF53">
    <property type="entry name" value="PERMEASE PERM-RELATED"/>
    <property type="match status" value="1"/>
</dbReference>
<feature type="transmembrane region" description="Helical" evidence="8">
    <location>
        <begin position="96"/>
        <end position="118"/>
    </location>
</feature>
<evidence type="ECO:0000256" key="1">
    <source>
        <dbReference type="ARBA" id="ARBA00004651"/>
    </source>
</evidence>
<evidence type="ECO:0000256" key="2">
    <source>
        <dbReference type="ARBA" id="ARBA00009773"/>
    </source>
</evidence>
<keyword evidence="4" id="KW-1003">Cell membrane</keyword>
<accession>A0A125W5L1</accession>
<evidence type="ECO:0000256" key="3">
    <source>
        <dbReference type="ARBA" id="ARBA00022448"/>
    </source>
</evidence>
<name>A0A125W5L1_ENTFL</name>
<dbReference type="PANTHER" id="PTHR21716">
    <property type="entry name" value="TRANSMEMBRANE PROTEIN"/>
    <property type="match status" value="1"/>
</dbReference>
<keyword evidence="6 8" id="KW-1133">Transmembrane helix</keyword>
<feature type="transmembrane region" description="Helical" evidence="8">
    <location>
        <begin position="56"/>
        <end position="81"/>
    </location>
</feature>
<comment type="subcellular location">
    <subcellularLocation>
        <location evidence="1">Cell membrane</location>
        <topology evidence="1">Multi-pass membrane protein</topology>
    </subcellularLocation>
</comment>
<dbReference type="GO" id="GO:0055085">
    <property type="term" value="P:transmembrane transport"/>
    <property type="evidence" value="ECO:0007669"/>
    <property type="project" value="TreeGrafter"/>
</dbReference>
<comment type="similarity">
    <text evidence="2">Belongs to the autoinducer-2 exporter (AI-2E) (TC 2.A.86) family.</text>
</comment>
<comment type="caution">
    <text evidence="9">The sequence shown here is derived from an EMBL/GenBank/DDBJ whole genome shotgun (WGS) entry which is preliminary data.</text>
</comment>
<dbReference type="RefSeq" id="WP_002384914.1">
    <property type="nucleotide sequence ID" value="NZ_GL454461.1"/>
</dbReference>
<dbReference type="InterPro" id="IPR002549">
    <property type="entry name" value="AI-2E-like"/>
</dbReference>
<gene>
    <name evidence="9" type="ORF">HMPREF9498_01861</name>
</gene>
<proteinExistence type="inferred from homology"/>